<keyword evidence="2" id="KW-1185">Reference proteome</keyword>
<proteinExistence type="predicted"/>
<protein>
    <submittedName>
        <fullName evidence="1">ECF-type riboflavin transporter substrate-binding protein</fullName>
    </submittedName>
</protein>
<evidence type="ECO:0000313" key="2">
    <source>
        <dbReference type="Proteomes" id="UP000594014"/>
    </source>
</evidence>
<reference evidence="1" key="1">
    <citation type="submission" date="2019-08" db="EMBL/GenBank/DDBJ databases">
        <title>Genome sequence of Clostridiales bacterium MT110.</title>
        <authorList>
            <person name="Cao J."/>
        </authorList>
    </citation>
    <scope>NUCLEOTIDE SEQUENCE</scope>
    <source>
        <strain evidence="1">MT110</strain>
    </source>
</reference>
<dbReference type="EMBL" id="CP042469">
    <property type="protein sequence ID" value="QOX64987.1"/>
    <property type="molecule type" value="Genomic_DNA"/>
</dbReference>
<organism evidence="1 2">
    <name type="scientific">Anoxybacterium hadale</name>
    <dbReference type="NCBI Taxonomy" id="3408580"/>
    <lineage>
        <taxon>Bacteria</taxon>
        <taxon>Bacillati</taxon>
        <taxon>Bacillota</taxon>
        <taxon>Clostridia</taxon>
        <taxon>Peptostreptococcales</taxon>
        <taxon>Anaerovoracaceae</taxon>
        <taxon>Anoxybacterium</taxon>
    </lineage>
</organism>
<name>A0ACD1AEK5_9FIRM</name>
<accession>A0ACD1AEK5</accession>
<evidence type="ECO:0000313" key="1">
    <source>
        <dbReference type="EMBL" id="QOX64987.1"/>
    </source>
</evidence>
<dbReference type="Proteomes" id="UP000594014">
    <property type="component" value="Chromosome"/>
</dbReference>
<sequence>MYTIIAFISFCGKGEKIMNGISGFFQSVISREGIIAVIVAVVLCIVIALLNKKKGRHMSTKTVVAIGVGAALYAALSAISIPVGPNTSFRIAIALLPIFGAFFGPTAGFLIGFIGHALNDAFMYGNVWWSWVFLSAIMGLFGGFVCFDKKFDPLNGICTKVHIGLMYLWSLIGMFVGSVIAYLGDVYLYSEPTEKLFVQITLANISNLVVIAVIGIPAVILIAKSKAKNQGLKKDF</sequence>
<gene>
    <name evidence="1" type="ORF">FRZ06_17360</name>
</gene>